<gene>
    <name evidence="2" type="ORF">FOZ76_11155</name>
</gene>
<comment type="caution">
    <text evidence="2">The sequence shown here is derived from an EMBL/GenBank/DDBJ whole genome shotgun (WGS) entry which is preliminary data.</text>
</comment>
<evidence type="ECO:0000313" key="2">
    <source>
        <dbReference type="EMBL" id="TSH95025.1"/>
    </source>
</evidence>
<evidence type="ECO:0000256" key="1">
    <source>
        <dbReference type="SAM" id="Phobius"/>
    </source>
</evidence>
<feature type="transmembrane region" description="Helical" evidence="1">
    <location>
        <begin position="59"/>
        <end position="80"/>
    </location>
</feature>
<dbReference type="InterPro" id="IPR037185">
    <property type="entry name" value="EmrE-like"/>
</dbReference>
<keyword evidence="3" id="KW-1185">Reference proteome</keyword>
<feature type="transmembrane region" description="Helical" evidence="1">
    <location>
        <begin position="202"/>
        <end position="223"/>
    </location>
</feature>
<feature type="transmembrane region" description="Helical" evidence="1">
    <location>
        <begin position="6"/>
        <end position="22"/>
    </location>
</feature>
<feature type="transmembrane region" description="Helical" evidence="1">
    <location>
        <begin position="263"/>
        <end position="280"/>
    </location>
</feature>
<dbReference type="AlphaFoldDB" id="A0A556ARJ8"/>
<dbReference type="SUPFAM" id="SSF103481">
    <property type="entry name" value="Multidrug resistance efflux transporter EmrE"/>
    <property type="match status" value="2"/>
</dbReference>
<name>A0A556ARJ8_9BURK</name>
<dbReference type="OrthoDB" id="1524053at2"/>
<feature type="transmembrane region" description="Helical" evidence="1">
    <location>
        <begin position="170"/>
        <end position="195"/>
    </location>
</feature>
<sequence>MLYLIASIACSVAVSVLLKLFRRWGVEPAQAIVMNYAVALALALGLLRPSLEQLAAPATPWGVLIALGVLLPSVFLAMAASVRHAGIVRSDAAQRLSLFIPLLASFFLFGQDPTARTVGGIALAFAALFCLLRRPADTPAEGGPYAWAWPLAVWVGYGVIDILFKQMSKAGTAFGAGLVASFALAGVLLFAFLLLRRTRWQLPHLAAGVGLGLLNFGNIFFYIRAHQQFPQDPALVFSAMNIGVVSLGALVGALVFRETLSRLNLVGLALTIVAIVVMIPR</sequence>
<protein>
    <submittedName>
        <fullName evidence="2">EamA/RhaT family transporter</fullName>
    </submittedName>
</protein>
<feature type="transmembrane region" description="Helical" evidence="1">
    <location>
        <begin position="29"/>
        <end position="47"/>
    </location>
</feature>
<dbReference type="Proteomes" id="UP000318405">
    <property type="component" value="Unassembled WGS sequence"/>
</dbReference>
<accession>A0A556ARJ8</accession>
<feature type="transmembrane region" description="Helical" evidence="1">
    <location>
        <begin position="235"/>
        <end position="256"/>
    </location>
</feature>
<feature type="transmembrane region" description="Helical" evidence="1">
    <location>
        <begin position="115"/>
        <end position="132"/>
    </location>
</feature>
<keyword evidence="1" id="KW-1133">Transmembrane helix</keyword>
<feature type="transmembrane region" description="Helical" evidence="1">
    <location>
        <begin position="92"/>
        <end position="109"/>
    </location>
</feature>
<dbReference type="RefSeq" id="WP_143948337.1">
    <property type="nucleotide sequence ID" value="NZ_BAABMB010000002.1"/>
</dbReference>
<organism evidence="2 3">
    <name type="scientific">Verticiella sediminum</name>
    <dbReference type="NCBI Taxonomy" id="1247510"/>
    <lineage>
        <taxon>Bacteria</taxon>
        <taxon>Pseudomonadati</taxon>
        <taxon>Pseudomonadota</taxon>
        <taxon>Betaproteobacteria</taxon>
        <taxon>Burkholderiales</taxon>
        <taxon>Alcaligenaceae</taxon>
        <taxon>Verticiella</taxon>
    </lineage>
</organism>
<keyword evidence="1" id="KW-0472">Membrane</keyword>
<evidence type="ECO:0000313" key="3">
    <source>
        <dbReference type="Proteomes" id="UP000318405"/>
    </source>
</evidence>
<dbReference type="EMBL" id="VLTJ01000022">
    <property type="protein sequence ID" value="TSH95025.1"/>
    <property type="molecule type" value="Genomic_DNA"/>
</dbReference>
<reference evidence="2 3" key="1">
    <citation type="submission" date="2019-07" db="EMBL/GenBank/DDBJ databases">
        <title>Qingshengfaniella alkalisoli gen. nov., sp. nov., isolated from saline soil.</title>
        <authorList>
            <person name="Xu L."/>
            <person name="Huang X.-X."/>
            <person name="Sun J.-Q."/>
        </authorList>
    </citation>
    <scope>NUCLEOTIDE SEQUENCE [LARGE SCALE GENOMIC DNA]</scope>
    <source>
        <strain evidence="2 3">DSM 27279</strain>
    </source>
</reference>
<keyword evidence="1" id="KW-0812">Transmembrane</keyword>
<proteinExistence type="predicted"/>
<feature type="transmembrane region" description="Helical" evidence="1">
    <location>
        <begin position="144"/>
        <end position="164"/>
    </location>
</feature>